<sequence length="252" mass="25015">MIFAKLACSLALATGVFAQYGYGPAPASSSSATSAAAPVPSAPPSTSTQINIDVAFNGNFVFNPNNVTAPVGSQVTFYFPGGQIPHSVTQSSFANPCTYLEANSTAQTGPGFDSGLTNAVQFTLNITDDQPSGSTANRFYTALNKRVQSDNMLYIAPSNGSNTFDAFHSAAIQLGNSEVTQTSGGPVTGGVHGVATAPPSAASGTSGSGSGSSNSSSSSSGSSGSGSSSASANGVSMSVVMLFAAVSAIWFA</sequence>
<keyword evidence="4" id="KW-1185">Reference proteome</keyword>
<feature type="chain" id="PRO_5034804203" evidence="2">
    <location>
        <begin position="19"/>
        <end position="252"/>
    </location>
</feature>
<dbReference type="EMBL" id="JAACJN010000097">
    <property type="protein sequence ID" value="KAF5375465.1"/>
    <property type="molecule type" value="Genomic_DNA"/>
</dbReference>
<proteinExistence type="predicted"/>
<reference evidence="3 4" key="1">
    <citation type="journal article" date="2020" name="ISME J.">
        <title>Uncovering the hidden diversity of litter-decomposition mechanisms in mushroom-forming fungi.</title>
        <authorList>
            <person name="Floudas D."/>
            <person name="Bentzer J."/>
            <person name="Ahren D."/>
            <person name="Johansson T."/>
            <person name="Persson P."/>
            <person name="Tunlid A."/>
        </authorList>
    </citation>
    <scope>NUCLEOTIDE SEQUENCE [LARGE SCALE GENOMIC DNA]</scope>
    <source>
        <strain evidence="3 4">CBS 406.79</strain>
    </source>
</reference>
<evidence type="ECO:0000313" key="3">
    <source>
        <dbReference type="EMBL" id="KAF5375465.1"/>
    </source>
</evidence>
<comment type="caution">
    <text evidence="3">The sequence shown here is derived from an EMBL/GenBank/DDBJ whole genome shotgun (WGS) entry which is preliminary data.</text>
</comment>
<evidence type="ECO:0000313" key="4">
    <source>
        <dbReference type="Proteomes" id="UP000518752"/>
    </source>
</evidence>
<dbReference type="SUPFAM" id="SSF49503">
    <property type="entry name" value="Cupredoxins"/>
    <property type="match status" value="1"/>
</dbReference>
<accession>A0A8H5H2Z7</accession>
<feature type="signal peptide" evidence="2">
    <location>
        <begin position="1"/>
        <end position="18"/>
    </location>
</feature>
<dbReference type="OrthoDB" id="1921208at2759"/>
<dbReference type="InterPro" id="IPR008972">
    <property type="entry name" value="Cupredoxin"/>
</dbReference>
<feature type="region of interest" description="Disordered" evidence="1">
    <location>
        <begin position="179"/>
        <end position="228"/>
    </location>
</feature>
<evidence type="ECO:0000256" key="1">
    <source>
        <dbReference type="SAM" id="MobiDB-lite"/>
    </source>
</evidence>
<organism evidence="3 4">
    <name type="scientific">Collybiopsis confluens</name>
    <dbReference type="NCBI Taxonomy" id="2823264"/>
    <lineage>
        <taxon>Eukaryota</taxon>
        <taxon>Fungi</taxon>
        <taxon>Dikarya</taxon>
        <taxon>Basidiomycota</taxon>
        <taxon>Agaricomycotina</taxon>
        <taxon>Agaricomycetes</taxon>
        <taxon>Agaricomycetidae</taxon>
        <taxon>Agaricales</taxon>
        <taxon>Marasmiineae</taxon>
        <taxon>Omphalotaceae</taxon>
        <taxon>Collybiopsis</taxon>
    </lineage>
</organism>
<feature type="compositionally biased region" description="Low complexity" evidence="1">
    <location>
        <begin position="193"/>
        <end position="228"/>
    </location>
</feature>
<dbReference type="PANTHER" id="PTHR34883">
    <property type="entry name" value="SERINE-RICH PROTEIN, PUTATIVE-RELATED-RELATED"/>
    <property type="match status" value="1"/>
</dbReference>
<protein>
    <submittedName>
        <fullName evidence="3">Uncharacterized protein</fullName>
    </submittedName>
</protein>
<dbReference type="Proteomes" id="UP000518752">
    <property type="component" value="Unassembled WGS sequence"/>
</dbReference>
<dbReference type="AlphaFoldDB" id="A0A8H5H2Z7"/>
<evidence type="ECO:0000256" key="2">
    <source>
        <dbReference type="SAM" id="SignalP"/>
    </source>
</evidence>
<dbReference type="PANTHER" id="PTHR34883:SF15">
    <property type="entry name" value="EXTRACELLULAR SERINE-RICH PROTEIN"/>
    <property type="match status" value="1"/>
</dbReference>
<dbReference type="InterPro" id="IPR052953">
    <property type="entry name" value="Ser-rich/MCO-related"/>
</dbReference>
<keyword evidence="2" id="KW-0732">Signal</keyword>
<gene>
    <name evidence="3" type="ORF">D9757_009947</name>
</gene>
<name>A0A8H5H2Z7_9AGAR</name>
<dbReference type="Gene3D" id="2.60.40.420">
    <property type="entry name" value="Cupredoxins - blue copper proteins"/>
    <property type="match status" value="1"/>
</dbReference>